<dbReference type="PROSITE" id="PS51257">
    <property type="entry name" value="PROKAR_LIPOPROTEIN"/>
    <property type="match status" value="1"/>
</dbReference>
<dbReference type="PROSITE" id="PS50093">
    <property type="entry name" value="PKD"/>
    <property type="match status" value="2"/>
</dbReference>
<dbReference type="SUPFAM" id="SSF51004">
    <property type="entry name" value="C-terminal (heme d1) domain of cytochrome cd1-nitrite reductase"/>
    <property type="match status" value="1"/>
</dbReference>
<reference evidence="3 4" key="2">
    <citation type="submission" date="2023-11" db="EMBL/GenBank/DDBJ databases">
        <authorList>
            <person name="Lara A.C."/>
            <person name="Chronakova A."/>
        </authorList>
    </citation>
    <scope>NUCLEOTIDE SEQUENCE [LARGE SCALE GENOMIC DNA]</scope>
    <source>
        <strain evidence="3 4">BCCO 10_0061</strain>
    </source>
</reference>
<dbReference type="InterPro" id="IPR035986">
    <property type="entry name" value="PKD_dom_sf"/>
</dbReference>
<proteinExistence type="predicted"/>
<organism evidence="3 4">
    <name type="scientific">Lentzea sokolovensis</name>
    <dbReference type="NCBI Taxonomy" id="3095429"/>
    <lineage>
        <taxon>Bacteria</taxon>
        <taxon>Bacillati</taxon>
        <taxon>Actinomycetota</taxon>
        <taxon>Actinomycetes</taxon>
        <taxon>Pseudonocardiales</taxon>
        <taxon>Pseudonocardiaceae</taxon>
        <taxon>Lentzea</taxon>
    </lineage>
</organism>
<dbReference type="SUPFAM" id="SSF51126">
    <property type="entry name" value="Pectin lyase-like"/>
    <property type="match status" value="1"/>
</dbReference>
<dbReference type="InterPro" id="IPR000601">
    <property type="entry name" value="PKD_dom"/>
</dbReference>
<evidence type="ECO:0000256" key="1">
    <source>
        <dbReference type="SAM" id="MobiDB-lite"/>
    </source>
</evidence>
<dbReference type="EMBL" id="JAXAVU010000014">
    <property type="protein sequence ID" value="MDX8147821.1"/>
    <property type="molecule type" value="Genomic_DNA"/>
</dbReference>
<dbReference type="InterPro" id="IPR015943">
    <property type="entry name" value="WD40/YVTN_repeat-like_dom_sf"/>
</dbReference>
<accession>A0ABU4V7P7</accession>
<dbReference type="SUPFAM" id="SSF49299">
    <property type="entry name" value="PKD domain"/>
    <property type="match status" value="2"/>
</dbReference>
<feature type="region of interest" description="Disordered" evidence="1">
    <location>
        <begin position="344"/>
        <end position="406"/>
    </location>
</feature>
<dbReference type="SMART" id="SM00710">
    <property type="entry name" value="PbH1"/>
    <property type="match status" value="5"/>
</dbReference>
<dbReference type="RefSeq" id="WP_319979860.1">
    <property type="nucleotide sequence ID" value="NZ_JAXAVU010000014.1"/>
</dbReference>
<comment type="caution">
    <text evidence="3">The sequence shown here is derived from an EMBL/GenBank/DDBJ whole genome shotgun (WGS) entry which is preliminary data.</text>
</comment>
<dbReference type="InterPro" id="IPR011050">
    <property type="entry name" value="Pectin_lyase_fold/virulence"/>
</dbReference>
<feature type="compositionally biased region" description="Pro residues" evidence="1">
    <location>
        <begin position="375"/>
        <end position="396"/>
    </location>
</feature>
<dbReference type="SMART" id="SM00089">
    <property type="entry name" value="PKD"/>
    <property type="match status" value="2"/>
</dbReference>
<feature type="domain" description="PKD" evidence="2">
    <location>
        <begin position="435"/>
        <end position="490"/>
    </location>
</feature>
<dbReference type="Gene3D" id="2.130.10.10">
    <property type="entry name" value="YVTN repeat-like/Quinoprotein amine dehydrogenase"/>
    <property type="match status" value="1"/>
</dbReference>
<gene>
    <name evidence="3" type="ORF">SK854_37315</name>
</gene>
<dbReference type="InterPro" id="IPR006626">
    <property type="entry name" value="PbH1"/>
</dbReference>
<dbReference type="Pfam" id="PF13229">
    <property type="entry name" value="Beta_helix"/>
    <property type="match status" value="1"/>
</dbReference>
<evidence type="ECO:0000313" key="4">
    <source>
        <dbReference type="Proteomes" id="UP001285352"/>
    </source>
</evidence>
<reference evidence="3 4" key="1">
    <citation type="submission" date="2023-11" db="EMBL/GenBank/DDBJ databases">
        <title>Lentzea sokolovensis, sp. nov., Lentzea kristufkii, sp. nov., and Lentzea miocenensis, sp. nov., rare actinobacteria from Sokolov Coal Basin, Miocene lacustrine sediment, Czech Republic.</title>
        <authorList>
            <person name="Lara A."/>
            <person name="Kotroba L."/>
            <person name="Nouioui I."/>
            <person name="Neumann-Schaal M."/>
            <person name="Mast Y."/>
            <person name="Chronakova A."/>
        </authorList>
    </citation>
    <scope>NUCLEOTIDE SEQUENCE [LARGE SCALE GENOMIC DNA]</scope>
    <source>
        <strain evidence="3 4">BCCO 10_0061</strain>
    </source>
</reference>
<dbReference type="InterPro" id="IPR022409">
    <property type="entry name" value="PKD/Chitinase_dom"/>
</dbReference>
<evidence type="ECO:0000313" key="3">
    <source>
        <dbReference type="EMBL" id="MDX8147821.1"/>
    </source>
</evidence>
<dbReference type="Proteomes" id="UP001285352">
    <property type="component" value="Unassembled WGS sequence"/>
</dbReference>
<protein>
    <submittedName>
        <fullName evidence="3">Right-handed parallel beta-helix repeat-containing protein</fullName>
    </submittedName>
</protein>
<sequence>MRYVRAVVWGAVGLVGCGVLAAVGDREQHSVPEVRLQAGSAWVSSNRAGHLTLLDGASREVGVRVPVADPGTKLAVAQQNLTAYAVNRGTGALRRVDGATREVSAPESPLPGAAVSLYSSGDSLLLFDTGQGLLSTVDQQTLRSSGEPQVLSPAAKPDLTAVDRTGALWVVDDATGDLVWFREGRRESRANAGSPGATRIVATAGTVALLDLNRRMASVLNTEGEVAQEIEVPLQPGDEVAVSGLPGEPGVLVSVSNRGQFVACRFTSGCGGPRVLGTSALGPAVVTAEHTFVPDYGRGHVWVLRDGASDQLDRQIFDGQTQFELFERDGVVFYNDPESERAGVIGLDGQVHPISKYDPVDPARGTVKVPAENQPKPPPDEPQPPNPNQPANPSQPPATGRATLGSGVPQQDVLRIQQTPPNPVRAGARVDLSLAGAAAITASWNFGDGTTGTGTSTGHIWSRAGTFGVTVTATLASGRSASASATVVVQDVPAAIVRLQVSPAVPLTGAQVSFSAEVTGSPQTWQWSISSGGGVVGSSSEQGFGHVFTMPGTYTVTARTTTNGVVDEQSQQFEVGLPTRSFSCGDSITASVRLGNDVSCSDVALSVTSGDVYLDLGGHLLSNSDVSQDTLAVRDAANVTITNGTLGVFSLTNTDGVTLTGLRSRLPNMTNARDTHINGGKFDGFHRTRIISSQATFTNVDITNTMVALSCLGGSRCDFINSSLEILGPGAGLVCGDNPANAVTITGGKHSFEGLGCENLTIADAEVNGFSAGGEMLDIRRSTLRLFYGLRGGQIHIEENTFSGGSFAEIRNSGGPLSGVFRNNTVTGMGLIGVFVNINQPVSSLLIENNTITGNGGRSGTVSDRCGNEDAFGGMHVCAPAGSNITLRNNRMSDNRGRALLAMPATVKDGGGNTGGGETCQPAICS</sequence>
<dbReference type="InterPro" id="IPR013783">
    <property type="entry name" value="Ig-like_fold"/>
</dbReference>
<feature type="domain" description="PKD" evidence="2">
    <location>
        <begin position="495"/>
        <end position="563"/>
    </location>
</feature>
<keyword evidence="4" id="KW-1185">Reference proteome</keyword>
<name>A0ABU4V7P7_9PSEU</name>
<dbReference type="InterPro" id="IPR039448">
    <property type="entry name" value="Beta_helix"/>
</dbReference>
<dbReference type="Pfam" id="PF00801">
    <property type="entry name" value="PKD"/>
    <property type="match status" value="2"/>
</dbReference>
<dbReference type="Gene3D" id="2.60.40.10">
    <property type="entry name" value="Immunoglobulins"/>
    <property type="match status" value="2"/>
</dbReference>
<dbReference type="InterPro" id="IPR011048">
    <property type="entry name" value="Haem_d1_sf"/>
</dbReference>
<evidence type="ECO:0000259" key="2">
    <source>
        <dbReference type="PROSITE" id="PS50093"/>
    </source>
</evidence>